<sequence length="594" mass="66155">MASKRLRINYGSGGTKLMVLRDDRVPRNYFGFRSMVKNKVAGLNHYDEETLSFTFLDADGVTELDIDDDDDLSIMLESGDHIVLFVRIEETKRGRRSQPPSNPPLPAQPQEQFAAQPRPQFASQPHPQYAPAESQPQYSGSRAAVYEQQSKFAPAESHPQFSGSRGAAYEQQPQFAPAESQSQYTGSRVAVYEPSYREEVRTSSIRLDNRFCPEPHPPSSTPPAGAEAPKGRFVVAANNFRAKELDELEIRVGDMIMINVLHDDGWAFGINGTRGGKVGAFPHDFVLAIGRYAKNRGPNRPQPEDQVQYAAILPSIQVYEGESSAYDSRSWTPQIPQSSVSPSSGFGSSTTYVGSPSFQSSTQKSSARTAMSSIVSVDQPPSLDMTSMSSAPSSVPSTADKIRLTVSGEDYVWGLSWMNEKKVVAEELLGALARNEWTGQRGWGYKQVQNDPAYRYLRYVPRDQDLKRQSELGYVQFTIFFNDKTLFTAANTKLREKVNNLSPQLFFGEFVERLRAHKDTRSVITEWACIEPPPAFAGPPTGRGDFHVAFVVRQQGDELSAMMGKVLLSWLNKMLTSGDWAQVKDSGNFRVPRR</sequence>
<dbReference type="Gene3D" id="2.30.30.40">
    <property type="entry name" value="SH3 Domains"/>
    <property type="match status" value="1"/>
</dbReference>
<feature type="compositionally biased region" description="Polar residues" evidence="3">
    <location>
        <begin position="171"/>
        <end position="186"/>
    </location>
</feature>
<dbReference type="OrthoDB" id="2163411at2759"/>
<keyword evidence="6" id="KW-1185">Reference proteome</keyword>
<feature type="compositionally biased region" description="Low complexity" evidence="3">
    <location>
        <begin position="108"/>
        <end position="125"/>
    </location>
</feature>
<feature type="compositionally biased region" description="Low complexity" evidence="3">
    <location>
        <begin position="382"/>
        <end position="398"/>
    </location>
</feature>
<feature type="region of interest" description="Disordered" evidence="3">
    <location>
        <begin position="92"/>
        <end position="187"/>
    </location>
</feature>
<keyword evidence="1 2" id="KW-0728">SH3 domain</keyword>
<dbReference type="SUPFAM" id="SSF50044">
    <property type="entry name" value="SH3-domain"/>
    <property type="match status" value="1"/>
</dbReference>
<evidence type="ECO:0000313" key="5">
    <source>
        <dbReference type="EMBL" id="KXS15996.1"/>
    </source>
</evidence>
<dbReference type="EMBL" id="KQ965758">
    <property type="protein sequence ID" value="KXS15996.1"/>
    <property type="molecule type" value="Genomic_DNA"/>
</dbReference>
<protein>
    <recommendedName>
        <fullName evidence="4">SH3 domain-containing protein</fullName>
    </recommendedName>
</protein>
<evidence type="ECO:0000313" key="6">
    <source>
        <dbReference type="Proteomes" id="UP000070544"/>
    </source>
</evidence>
<dbReference type="SMART" id="SM00326">
    <property type="entry name" value="SH3"/>
    <property type="match status" value="1"/>
</dbReference>
<evidence type="ECO:0000256" key="3">
    <source>
        <dbReference type="SAM" id="MobiDB-lite"/>
    </source>
</evidence>
<dbReference type="Proteomes" id="UP000070544">
    <property type="component" value="Unassembled WGS sequence"/>
</dbReference>
<evidence type="ECO:0000256" key="2">
    <source>
        <dbReference type="PROSITE-ProRule" id="PRU00192"/>
    </source>
</evidence>
<feature type="region of interest" description="Disordered" evidence="3">
    <location>
        <begin position="351"/>
        <end position="398"/>
    </location>
</feature>
<dbReference type="InterPro" id="IPR036028">
    <property type="entry name" value="SH3-like_dom_sf"/>
</dbReference>
<feature type="domain" description="SH3" evidence="4">
    <location>
        <begin position="229"/>
        <end position="291"/>
    </location>
</feature>
<gene>
    <name evidence="5" type="ORF">M427DRAFT_31927</name>
</gene>
<feature type="compositionally biased region" description="Low complexity" evidence="3">
    <location>
        <begin position="351"/>
        <end position="366"/>
    </location>
</feature>
<dbReference type="InterPro" id="IPR001452">
    <property type="entry name" value="SH3_domain"/>
</dbReference>
<name>A0A139AGR6_GONPJ</name>
<feature type="compositionally biased region" description="Polar residues" evidence="3">
    <location>
        <begin position="367"/>
        <end position="376"/>
    </location>
</feature>
<proteinExistence type="predicted"/>
<evidence type="ECO:0000256" key="1">
    <source>
        <dbReference type="ARBA" id="ARBA00022443"/>
    </source>
</evidence>
<dbReference type="PROSITE" id="PS50002">
    <property type="entry name" value="SH3"/>
    <property type="match status" value="1"/>
</dbReference>
<feature type="region of interest" description="Disordered" evidence="3">
    <location>
        <begin position="327"/>
        <end position="346"/>
    </location>
</feature>
<feature type="region of interest" description="Disordered" evidence="3">
    <location>
        <begin position="208"/>
        <end position="228"/>
    </location>
</feature>
<reference evidence="5 6" key="1">
    <citation type="journal article" date="2015" name="Genome Biol. Evol.">
        <title>Phylogenomic analyses indicate that early fungi evolved digesting cell walls of algal ancestors of land plants.</title>
        <authorList>
            <person name="Chang Y."/>
            <person name="Wang S."/>
            <person name="Sekimoto S."/>
            <person name="Aerts A.L."/>
            <person name="Choi C."/>
            <person name="Clum A."/>
            <person name="LaButti K.M."/>
            <person name="Lindquist E.A."/>
            <person name="Yee Ngan C."/>
            <person name="Ohm R.A."/>
            <person name="Salamov A.A."/>
            <person name="Grigoriev I.V."/>
            <person name="Spatafora J.W."/>
            <person name="Berbee M.L."/>
        </authorList>
    </citation>
    <scope>NUCLEOTIDE SEQUENCE [LARGE SCALE GENOMIC DNA]</scope>
    <source>
        <strain evidence="5 6">JEL478</strain>
    </source>
</reference>
<organism evidence="5 6">
    <name type="scientific">Gonapodya prolifera (strain JEL478)</name>
    <name type="common">Monoblepharis prolifera</name>
    <dbReference type="NCBI Taxonomy" id="1344416"/>
    <lineage>
        <taxon>Eukaryota</taxon>
        <taxon>Fungi</taxon>
        <taxon>Fungi incertae sedis</taxon>
        <taxon>Chytridiomycota</taxon>
        <taxon>Chytridiomycota incertae sedis</taxon>
        <taxon>Monoblepharidomycetes</taxon>
        <taxon>Monoblepharidales</taxon>
        <taxon>Gonapodyaceae</taxon>
        <taxon>Gonapodya</taxon>
    </lineage>
</organism>
<feature type="compositionally biased region" description="Polar residues" evidence="3">
    <location>
        <begin position="327"/>
        <end position="337"/>
    </location>
</feature>
<dbReference type="Pfam" id="PF14604">
    <property type="entry name" value="SH3_9"/>
    <property type="match status" value="1"/>
</dbReference>
<dbReference type="CDD" id="cd00174">
    <property type="entry name" value="SH3"/>
    <property type="match status" value="1"/>
</dbReference>
<evidence type="ECO:0000259" key="4">
    <source>
        <dbReference type="PROSITE" id="PS50002"/>
    </source>
</evidence>
<dbReference type="AlphaFoldDB" id="A0A139AGR6"/>
<accession>A0A139AGR6</accession>